<evidence type="ECO:0000313" key="9">
    <source>
        <dbReference type="RefSeq" id="XP_033570054.1"/>
    </source>
</evidence>
<evidence type="ECO:0000256" key="3">
    <source>
        <dbReference type="ARBA" id="ARBA00022989"/>
    </source>
</evidence>
<evidence type="ECO:0008006" key="10">
    <source>
        <dbReference type="Google" id="ProtNLM"/>
    </source>
</evidence>
<dbReference type="PANTHER" id="PTHR15549">
    <property type="entry name" value="PAIRED IMMUNOGLOBULIN-LIKE TYPE 2 RECEPTOR"/>
    <property type="match status" value="1"/>
</dbReference>
<name>A0A6A6Y348_9PEZI</name>
<evidence type="ECO:0000256" key="5">
    <source>
        <dbReference type="SAM" id="MobiDB-lite"/>
    </source>
</evidence>
<evidence type="ECO:0000256" key="4">
    <source>
        <dbReference type="ARBA" id="ARBA00023136"/>
    </source>
</evidence>
<evidence type="ECO:0000313" key="7">
    <source>
        <dbReference type="EMBL" id="KAF2803090.1"/>
    </source>
</evidence>
<dbReference type="GO" id="GO:0016020">
    <property type="term" value="C:membrane"/>
    <property type="evidence" value="ECO:0007669"/>
    <property type="project" value="UniProtKB-SubCell"/>
</dbReference>
<comment type="subcellular location">
    <subcellularLocation>
        <location evidence="1">Membrane</location>
        <topology evidence="1">Single-pass membrane protein</topology>
    </subcellularLocation>
</comment>
<dbReference type="GO" id="GO:0071944">
    <property type="term" value="C:cell periphery"/>
    <property type="evidence" value="ECO:0007669"/>
    <property type="project" value="UniProtKB-ARBA"/>
</dbReference>
<keyword evidence="4 6" id="KW-0472">Membrane</keyword>
<reference evidence="9" key="2">
    <citation type="submission" date="2020-04" db="EMBL/GenBank/DDBJ databases">
        <authorList>
            <consortium name="NCBI Genome Project"/>
        </authorList>
    </citation>
    <scope>NUCLEOTIDE SEQUENCE</scope>
    <source>
        <strain evidence="9">CBS 304.34</strain>
    </source>
</reference>
<keyword evidence="8" id="KW-1185">Reference proteome</keyword>
<keyword evidence="2 6" id="KW-0812">Transmembrane</keyword>
<keyword evidence="3 6" id="KW-1133">Transmembrane helix</keyword>
<evidence type="ECO:0000313" key="8">
    <source>
        <dbReference type="Proteomes" id="UP000504636"/>
    </source>
</evidence>
<dbReference type="OrthoDB" id="10376307at2759"/>
<evidence type="ECO:0000256" key="6">
    <source>
        <dbReference type="SAM" id="Phobius"/>
    </source>
</evidence>
<dbReference type="Proteomes" id="UP000504636">
    <property type="component" value="Unplaced"/>
</dbReference>
<evidence type="ECO:0000256" key="2">
    <source>
        <dbReference type="ARBA" id="ARBA00022692"/>
    </source>
</evidence>
<reference evidence="9" key="3">
    <citation type="submission" date="2025-04" db="UniProtKB">
        <authorList>
            <consortium name="RefSeq"/>
        </authorList>
    </citation>
    <scope>IDENTIFICATION</scope>
    <source>
        <strain evidence="9">CBS 304.34</strain>
    </source>
</reference>
<accession>A0A6A6Y348</accession>
<dbReference type="PANTHER" id="PTHR15549:SF30">
    <property type="entry name" value="MID2 DOMAIN-CONTAINING PROTEIN"/>
    <property type="match status" value="1"/>
</dbReference>
<dbReference type="EMBL" id="MU003719">
    <property type="protein sequence ID" value="KAF2803090.1"/>
    <property type="molecule type" value="Genomic_DNA"/>
</dbReference>
<dbReference type="RefSeq" id="XP_033570054.1">
    <property type="nucleotide sequence ID" value="XM_033723970.1"/>
</dbReference>
<proteinExistence type="predicted"/>
<organism evidence="7">
    <name type="scientific">Mytilinidion resinicola</name>
    <dbReference type="NCBI Taxonomy" id="574789"/>
    <lineage>
        <taxon>Eukaryota</taxon>
        <taxon>Fungi</taxon>
        <taxon>Dikarya</taxon>
        <taxon>Ascomycota</taxon>
        <taxon>Pezizomycotina</taxon>
        <taxon>Dothideomycetes</taxon>
        <taxon>Pleosporomycetidae</taxon>
        <taxon>Mytilinidiales</taxon>
        <taxon>Mytilinidiaceae</taxon>
        <taxon>Mytilinidion</taxon>
    </lineage>
</organism>
<evidence type="ECO:0000256" key="1">
    <source>
        <dbReference type="ARBA" id="ARBA00004167"/>
    </source>
</evidence>
<feature type="region of interest" description="Disordered" evidence="5">
    <location>
        <begin position="340"/>
        <end position="375"/>
    </location>
</feature>
<dbReference type="GeneID" id="54464863"/>
<reference evidence="7 9" key="1">
    <citation type="journal article" date="2020" name="Stud. Mycol.">
        <title>101 Dothideomycetes genomes: a test case for predicting lifestyles and emergence of pathogens.</title>
        <authorList>
            <person name="Haridas S."/>
            <person name="Albert R."/>
            <person name="Binder M."/>
            <person name="Bloem J."/>
            <person name="Labutti K."/>
            <person name="Salamov A."/>
            <person name="Andreopoulos B."/>
            <person name="Baker S."/>
            <person name="Barry K."/>
            <person name="Bills G."/>
            <person name="Bluhm B."/>
            <person name="Cannon C."/>
            <person name="Castanera R."/>
            <person name="Culley D."/>
            <person name="Daum C."/>
            <person name="Ezra D."/>
            <person name="Gonzalez J."/>
            <person name="Henrissat B."/>
            <person name="Kuo A."/>
            <person name="Liang C."/>
            <person name="Lipzen A."/>
            <person name="Lutzoni F."/>
            <person name="Magnuson J."/>
            <person name="Mondo S."/>
            <person name="Nolan M."/>
            <person name="Ohm R."/>
            <person name="Pangilinan J."/>
            <person name="Park H.-J."/>
            <person name="Ramirez L."/>
            <person name="Alfaro M."/>
            <person name="Sun H."/>
            <person name="Tritt A."/>
            <person name="Yoshinaga Y."/>
            <person name="Zwiers L.-H."/>
            <person name="Turgeon B."/>
            <person name="Goodwin S."/>
            <person name="Spatafora J."/>
            <person name="Crous P."/>
            <person name="Grigoriev I."/>
        </authorList>
    </citation>
    <scope>NUCLEOTIDE SEQUENCE</scope>
    <source>
        <strain evidence="7 9">CBS 304.34</strain>
    </source>
</reference>
<dbReference type="AlphaFoldDB" id="A0A6A6Y348"/>
<gene>
    <name evidence="7 9" type="ORF">BDZ99DRAFT_503476</name>
</gene>
<protein>
    <recommendedName>
        <fullName evidence="10">Mid2 domain-containing protein</fullName>
    </recommendedName>
</protein>
<sequence length="375" mass="38978">MGVGDPNGLQWIFPPGNDHKTSDVAANFGPVYVQDAIKIEYTPADQPAQIELACGFSGDAQASVIETRSASRSPYFWNLLKPAGDGNGACHFAFSSASAGNGDYWVYMSAKADHTTIWSNLAVATVGTSSTAVAESSQTSTMVASSAAPTTTSSLLTAAQLAVSSNSKPTTVITSTTVSSITGLALAASSPSAPKASGLVLATNTPAASSVSTSTAAPTTEKKSSSNHAAMGIGVTVAILAIIAFVLGLFLFYKRRSRNNFKSLPDEPTPDTKATVSRPLPTKNVGYGIEMVPQEKGWMYDRYAQATEPVGGNMPPKAVVAPESTVASKNPYSAAMMYQEKPYPQLPESGGQPRAAPAPPPKDTDEIPTQSTQPF</sequence>
<feature type="region of interest" description="Disordered" evidence="5">
    <location>
        <begin position="261"/>
        <end position="283"/>
    </location>
</feature>
<feature type="transmembrane region" description="Helical" evidence="6">
    <location>
        <begin position="229"/>
        <end position="253"/>
    </location>
</feature>
<dbReference type="InterPro" id="IPR051694">
    <property type="entry name" value="Immunoregulatory_rcpt-like"/>
</dbReference>